<dbReference type="Proteomes" id="UP000298693">
    <property type="component" value="Plasmid p2"/>
</dbReference>
<name>A0A4D8RC81_AZOBR</name>
<geneLocation type="plasmid" evidence="1">
    <name>p2</name>
</geneLocation>
<organism evidence="1 2">
    <name type="scientific">Azospirillum brasilense</name>
    <dbReference type="NCBI Taxonomy" id="192"/>
    <lineage>
        <taxon>Bacteria</taxon>
        <taxon>Pseudomonadati</taxon>
        <taxon>Pseudomonadota</taxon>
        <taxon>Alphaproteobacteria</taxon>
        <taxon>Rhodospirillales</taxon>
        <taxon>Azospirillaceae</taxon>
        <taxon>Azospirillum</taxon>
    </lineage>
</organism>
<reference evidence="1 2" key="1">
    <citation type="submission" date="2018-09" db="EMBL/GenBank/DDBJ databases">
        <title>Whole genome based analysis of evolution and adaptive divergence in Indian and Brazilian strains of Azospirillum brasilense.</title>
        <authorList>
            <person name="Singh C."/>
            <person name="Tripathi A.K."/>
        </authorList>
    </citation>
    <scope>NUCLEOTIDE SEQUENCE [LARGE SCALE GENOMIC DNA]</scope>
    <source>
        <strain evidence="1 2">MTCC4039</strain>
        <plasmid evidence="1 2">p2</plasmid>
    </source>
</reference>
<keyword evidence="1" id="KW-0614">Plasmid</keyword>
<gene>
    <name evidence="1" type="ORF">D3869_23500</name>
</gene>
<protein>
    <submittedName>
        <fullName evidence="1">Uncharacterized protein</fullName>
    </submittedName>
</protein>
<evidence type="ECO:0000313" key="1">
    <source>
        <dbReference type="EMBL" id="QCO18236.1"/>
    </source>
</evidence>
<sequence length="61" mass="7064">MEQWYSVGIVHSFRRLACPSTQDGTVFRQRSHIVSAPDRLRLLNRGFRPEPSGAVERNMLH</sequence>
<evidence type="ECO:0000313" key="2">
    <source>
        <dbReference type="Proteomes" id="UP000298693"/>
    </source>
</evidence>
<proteinExistence type="predicted"/>
<accession>A0A4D8RC81</accession>
<dbReference type="EMBL" id="CP032347">
    <property type="protein sequence ID" value="QCO18236.1"/>
    <property type="molecule type" value="Genomic_DNA"/>
</dbReference>
<dbReference type="AlphaFoldDB" id="A0A4D8RC81"/>